<dbReference type="EC" id="2.7.1.15" evidence="2 12"/>
<dbReference type="InterPro" id="IPR011877">
    <property type="entry name" value="Ribokinase"/>
</dbReference>
<dbReference type="NCBIfam" id="TIGR02152">
    <property type="entry name" value="D_ribokin_bact"/>
    <property type="match status" value="1"/>
</dbReference>
<keyword evidence="12" id="KW-0539">Nucleus</keyword>
<accession>A0A6P8HC99</accession>
<dbReference type="CDD" id="cd01174">
    <property type="entry name" value="ribokinase"/>
    <property type="match status" value="1"/>
</dbReference>
<dbReference type="Gene3D" id="3.40.1190.20">
    <property type="match status" value="1"/>
</dbReference>
<dbReference type="UniPathway" id="UPA00916">
    <property type="reaction ID" value="UER00889"/>
</dbReference>
<evidence type="ECO:0000256" key="4">
    <source>
        <dbReference type="ARBA" id="ARBA00022679"/>
    </source>
</evidence>
<evidence type="ECO:0000256" key="5">
    <source>
        <dbReference type="ARBA" id="ARBA00022723"/>
    </source>
</evidence>
<feature type="binding site" evidence="12">
    <location>
        <position position="293"/>
    </location>
    <ligand>
        <name>K(+)</name>
        <dbReference type="ChEBI" id="CHEBI:29103"/>
    </ligand>
</feature>
<evidence type="ECO:0000256" key="7">
    <source>
        <dbReference type="ARBA" id="ARBA00022777"/>
    </source>
</evidence>
<feature type="binding site" evidence="12">
    <location>
        <position position="146"/>
    </location>
    <ligand>
        <name>substrate</name>
    </ligand>
</feature>
<dbReference type="InterPro" id="IPR002139">
    <property type="entry name" value="Ribo/fructo_kinase"/>
</dbReference>
<keyword evidence="6 12" id="KW-0547">Nucleotide-binding</keyword>
<sequence>MAADKGPFDVVVVGSCMTDLVSYVPRLPKAGETITGTKFCMGFGGKGANQCVMASRLGAKTAMIAKVGDDTFGRNHIQNFKHNKVNVDNVSTTTQAFTGVAPISVNSSGENSITIVSGANEYLEDADIKRARSAIVSSAVVVCQLEIQPQITQLALALAKNANVTTVFNPAPASPWLDIQFYRLSDIFCANESEAELLTGIPVKSIDDAEKVVVMLLERGAGKVVITLGAKGSVIGTQENPIPQHIPVTPVEATDTTGAGDAFIGALAFYLAKFKNLSFQEMVRRSNEVARTTVFKRGTQTSFPTRDSLPPSFFSNTNSSDNKSIR</sequence>
<keyword evidence="15" id="KW-1185">Reference proteome</keyword>
<evidence type="ECO:0000256" key="6">
    <source>
        <dbReference type="ARBA" id="ARBA00022741"/>
    </source>
</evidence>
<feature type="compositionally biased region" description="Polar residues" evidence="13">
    <location>
        <begin position="313"/>
        <end position="326"/>
    </location>
</feature>
<feature type="binding site" evidence="12">
    <location>
        <begin position="45"/>
        <end position="49"/>
    </location>
    <ligand>
        <name>substrate</name>
    </ligand>
</feature>
<feature type="active site" description="Proton acceptor" evidence="12">
    <location>
        <position position="261"/>
    </location>
</feature>
<protein>
    <recommendedName>
        <fullName evidence="3 12">Ribokinase</fullName>
        <shortName evidence="12">RK</shortName>
        <ecNumber evidence="2 12">2.7.1.15</ecNumber>
    </recommendedName>
</protein>
<gene>
    <name evidence="16" type="primary">LOC116291087</name>
</gene>
<comment type="pathway">
    <text evidence="12">Carbohydrate metabolism; D-ribose degradation; D-ribose 5-phosphate from beta-D-ribopyranose: step 2/2.</text>
</comment>
<feature type="binding site" evidence="12">
    <location>
        <position position="298"/>
    </location>
    <ligand>
        <name>K(+)</name>
        <dbReference type="ChEBI" id="CHEBI:29103"/>
    </ligand>
</feature>
<dbReference type="HAMAP" id="MF_01987">
    <property type="entry name" value="Ribokinase"/>
    <property type="match status" value="1"/>
</dbReference>
<keyword evidence="5 12" id="KW-0479">Metal-binding</keyword>
<comment type="subcellular location">
    <subcellularLocation>
        <location evidence="12">Cytoplasm</location>
    </subcellularLocation>
    <subcellularLocation>
        <location evidence="12">Nucleus</location>
    </subcellularLocation>
</comment>
<evidence type="ECO:0000256" key="10">
    <source>
        <dbReference type="ARBA" id="ARBA00022958"/>
    </source>
</evidence>
<dbReference type="RefSeq" id="XP_031554059.1">
    <property type="nucleotide sequence ID" value="XM_031698199.1"/>
</dbReference>
<evidence type="ECO:0000259" key="14">
    <source>
        <dbReference type="Pfam" id="PF00294"/>
    </source>
</evidence>
<evidence type="ECO:0000256" key="11">
    <source>
        <dbReference type="ARBA" id="ARBA00023277"/>
    </source>
</evidence>
<feature type="binding site" evidence="12">
    <location>
        <begin position="227"/>
        <end position="232"/>
    </location>
    <ligand>
        <name>ATP</name>
        <dbReference type="ChEBI" id="CHEBI:30616"/>
    </ligand>
</feature>
<dbReference type="InParanoid" id="A0A6P8HC99"/>
<dbReference type="GO" id="GO:0046872">
    <property type="term" value="F:metal ion binding"/>
    <property type="evidence" value="ECO:0007669"/>
    <property type="project" value="UniProtKB-KW"/>
</dbReference>
<dbReference type="PROSITE" id="PS00584">
    <property type="entry name" value="PFKB_KINASES_2"/>
    <property type="match status" value="1"/>
</dbReference>
<keyword evidence="10 12" id="KW-0630">Potassium</keyword>
<keyword evidence="12" id="KW-0963">Cytoplasm</keyword>
<keyword evidence="8 12" id="KW-0067">ATP-binding</keyword>
<keyword evidence="11 12" id="KW-0119">Carbohydrate metabolism</keyword>
<evidence type="ECO:0000256" key="1">
    <source>
        <dbReference type="ARBA" id="ARBA00005380"/>
    </source>
</evidence>
<comment type="similarity">
    <text evidence="12">Belongs to the carbohydrate kinase PfkB family. Ribokinase subfamily.</text>
</comment>
<evidence type="ECO:0000256" key="12">
    <source>
        <dbReference type="HAMAP-Rule" id="MF_03215"/>
    </source>
</evidence>
<dbReference type="KEGG" id="aten:116291087"/>
<evidence type="ECO:0000256" key="9">
    <source>
        <dbReference type="ARBA" id="ARBA00022842"/>
    </source>
</evidence>
<feature type="binding site" evidence="12">
    <location>
        <position position="296"/>
    </location>
    <ligand>
        <name>K(+)</name>
        <dbReference type="ChEBI" id="CHEBI:29103"/>
    </ligand>
</feature>
<comment type="cofactor">
    <cofactor evidence="12">
        <name>Mg(2+)</name>
        <dbReference type="ChEBI" id="CHEBI:18420"/>
    </cofactor>
    <text evidence="12">Requires a divalent cation, most likely magnesium in vivo, as an electrophilic catalyst to aid phosphoryl group transfer. It is the chelate of the metal and the nucleotide that is the actual substrate.</text>
</comment>
<dbReference type="GO" id="GO:0005634">
    <property type="term" value="C:nucleus"/>
    <property type="evidence" value="ECO:0007669"/>
    <property type="project" value="UniProtKB-SubCell"/>
</dbReference>
<dbReference type="GO" id="GO:0004747">
    <property type="term" value="F:ribokinase activity"/>
    <property type="evidence" value="ECO:0007669"/>
    <property type="project" value="UniProtKB-UniRule"/>
</dbReference>
<dbReference type="GO" id="GO:0005829">
    <property type="term" value="C:cytosol"/>
    <property type="evidence" value="ECO:0007669"/>
    <property type="project" value="TreeGrafter"/>
</dbReference>
<dbReference type="PANTHER" id="PTHR10584:SF166">
    <property type="entry name" value="RIBOKINASE"/>
    <property type="match status" value="1"/>
</dbReference>
<feature type="binding site" evidence="12">
    <location>
        <position position="191"/>
    </location>
    <ligand>
        <name>ATP</name>
        <dbReference type="ChEBI" id="CHEBI:30616"/>
    </ligand>
</feature>
<feature type="binding site" evidence="12">
    <location>
        <position position="302"/>
    </location>
    <ligand>
        <name>K(+)</name>
        <dbReference type="ChEBI" id="CHEBI:29103"/>
    </ligand>
</feature>
<dbReference type="SUPFAM" id="SSF53613">
    <property type="entry name" value="Ribokinase-like"/>
    <property type="match status" value="1"/>
</dbReference>
<dbReference type="GO" id="GO:0019303">
    <property type="term" value="P:D-ribose catabolic process"/>
    <property type="evidence" value="ECO:0007669"/>
    <property type="project" value="UniProtKB-UniRule"/>
</dbReference>
<dbReference type="AlphaFoldDB" id="A0A6P8HC99"/>
<feature type="binding site" evidence="12">
    <location>
        <position position="261"/>
    </location>
    <ligand>
        <name>substrate</name>
    </ligand>
</feature>
<keyword evidence="9 12" id="KW-0460">Magnesium</keyword>
<dbReference type="PRINTS" id="PR00990">
    <property type="entry name" value="RIBOKINASE"/>
</dbReference>
<dbReference type="InterPro" id="IPR002173">
    <property type="entry name" value="Carboh/pur_kinase_PfkB_CS"/>
</dbReference>
<dbReference type="GeneID" id="116291087"/>
<comment type="similarity">
    <text evidence="1">Belongs to the carbohydrate kinase pfkB family.</text>
</comment>
<reference evidence="16" key="1">
    <citation type="submission" date="2025-08" db="UniProtKB">
        <authorList>
            <consortium name="RefSeq"/>
        </authorList>
    </citation>
    <scope>IDENTIFICATION</scope>
    <source>
        <tissue evidence="16">Tentacle</tissue>
    </source>
</reference>
<comment type="function">
    <text evidence="12">Catalyzes the phosphorylation of ribose at O-5 in a reaction requiring ATP and magnesium. The resulting D-ribose-5-phosphate can then be used either for sythesis of nucleotides, histidine, and tryptophan, or as a component of the pentose phosphate pathway.</text>
</comment>
<dbReference type="GO" id="GO:0005524">
    <property type="term" value="F:ATP binding"/>
    <property type="evidence" value="ECO:0007669"/>
    <property type="project" value="UniProtKB-UniRule"/>
</dbReference>
<evidence type="ECO:0000313" key="15">
    <source>
        <dbReference type="Proteomes" id="UP000515163"/>
    </source>
</evidence>
<feature type="binding site" evidence="12">
    <location>
        <position position="255"/>
    </location>
    <ligand>
        <name>K(+)</name>
        <dbReference type="ChEBI" id="CHEBI:29103"/>
    </ligand>
</feature>
<feature type="binding site" evidence="12">
    <location>
        <begin position="17"/>
        <end position="19"/>
    </location>
    <ligand>
        <name>substrate</name>
    </ligand>
</feature>
<feature type="binding site" evidence="12">
    <location>
        <position position="287"/>
    </location>
    <ligand>
        <name>ATP</name>
        <dbReference type="ChEBI" id="CHEBI:30616"/>
    </ligand>
</feature>
<feature type="binding site" evidence="12">
    <location>
        <begin position="260"/>
        <end position="261"/>
    </location>
    <ligand>
        <name>ATP</name>
        <dbReference type="ChEBI" id="CHEBI:30616"/>
    </ligand>
</feature>
<comment type="catalytic activity">
    <reaction evidence="12">
        <text>D-ribose + ATP = D-ribose 5-phosphate + ADP + H(+)</text>
        <dbReference type="Rhea" id="RHEA:13697"/>
        <dbReference type="ChEBI" id="CHEBI:15378"/>
        <dbReference type="ChEBI" id="CHEBI:30616"/>
        <dbReference type="ChEBI" id="CHEBI:47013"/>
        <dbReference type="ChEBI" id="CHEBI:78346"/>
        <dbReference type="ChEBI" id="CHEBI:456216"/>
        <dbReference type="EC" id="2.7.1.15"/>
    </reaction>
</comment>
<comment type="caution">
    <text evidence="12">Lacks conserved residue(s) required for the propagation of feature annotation.</text>
</comment>
<dbReference type="InterPro" id="IPR011611">
    <property type="entry name" value="PfkB_dom"/>
</dbReference>
<evidence type="ECO:0000256" key="8">
    <source>
        <dbReference type="ARBA" id="ARBA00022840"/>
    </source>
</evidence>
<comment type="activity regulation">
    <text evidence="12">Activated by a monovalent cation that binds near, but not in, the active site. The most likely occupant of the site in vivo is potassium. Ion binding induces a conformational change that may alter substrate affinity.</text>
</comment>
<feature type="domain" description="Carbohydrate kinase PfkB" evidence="14">
    <location>
        <begin position="9"/>
        <end position="306"/>
    </location>
</feature>
<evidence type="ECO:0000256" key="13">
    <source>
        <dbReference type="SAM" id="MobiDB-lite"/>
    </source>
</evidence>
<dbReference type="OrthoDB" id="415590at2759"/>
<dbReference type="FunCoup" id="A0A6P8HC99">
    <property type="interactions" value="607"/>
</dbReference>
<dbReference type="InterPro" id="IPR029056">
    <property type="entry name" value="Ribokinase-like"/>
</dbReference>
<dbReference type="FunFam" id="3.40.1190.20:FF:000064">
    <property type="entry name" value="Ribokinase"/>
    <property type="match status" value="1"/>
</dbReference>
<dbReference type="PANTHER" id="PTHR10584">
    <property type="entry name" value="SUGAR KINASE"/>
    <property type="match status" value="1"/>
</dbReference>
<keyword evidence="7 12" id="KW-0418">Kinase</keyword>
<evidence type="ECO:0000313" key="16">
    <source>
        <dbReference type="RefSeq" id="XP_031554059.1"/>
    </source>
</evidence>
<organism evidence="15 16">
    <name type="scientific">Actinia tenebrosa</name>
    <name type="common">Australian red waratah sea anemone</name>
    <dbReference type="NCBI Taxonomy" id="6105"/>
    <lineage>
        <taxon>Eukaryota</taxon>
        <taxon>Metazoa</taxon>
        <taxon>Cnidaria</taxon>
        <taxon>Anthozoa</taxon>
        <taxon>Hexacorallia</taxon>
        <taxon>Actiniaria</taxon>
        <taxon>Actiniidae</taxon>
        <taxon>Actinia</taxon>
    </lineage>
</organism>
<feature type="region of interest" description="Disordered" evidence="13">
    <location>
        <begin position="300"/>
        <end position="326"/>
    </location>
</feature>
<feature type="binding site" evidence="12">
    <location>
        <position position="257"/>
    </location>
    <ligand>
        <name>K(+)</name>
        <dbReference type="ChEBI" id="CHEBI:29103"/>
    </ligand>
</feature>
<evidence type="ECO:0000256" key="3">
    <source>
        <dbReference type="ARBA" id="ARBA00016943"/>
    </source>
</evidence>
<dbReference type="Pfam" id="PF00294">
    <property type="entry name" value="PfkB"/>
    <property type="match status" value="1"/>
</dbReference>
<proteinExistence type="inferred from homology"/>
<comment type="subunit">
    <text evidence="12">Homodimer.</text>
</comment>
<dbReference type="Proteomes" id="UP000515163">
    <property type="component" value="Unplaced"/>
</dbReference>
<keyword evidence="4 12" id="KW-0808">Transferase</keyword>
<evidence type="ECO:0000256" key="2">
    <source>
        <dbReference type="ARBA" id="ARBA00012035"/>
    </source>
</evidence>
<name>A0A6P8HC99_ACTTE</name>